<keyword evidence="3" id="KW-0862">Zinc</keyword>
<sequence>MASSERMVDAEQTRPGFELATSPTSSFDIKILIVATSLLLLLLSAFCFNLTLRWVLRRLHTTSSLAPAPPGLKKRYLSSIPSTLFRNLPQSQAATTPQCPICLVDFGDTERIRVLPICQHVFHVSCVDTWLVKSSSCPTCRGDLMEAMLAERPSLQVHVQIVVSSDGSLSSSLSKEDTHIKYFL</sequence>
<protein>
    <recommendedName>
        <fullName evidence="6">RING-type domain-containing protein</fullName>
    </recommendedName>
</protein>
<name>A0A9D4U9W3_ADICA</name>
<keyword evidence="2 4" id="KW-0863">Zinc-finger</keyword>
<keyword evidence="5" id="KW-1133">Transmembrane helix</keyword>
<feature type="transmembrane region" description="Helical" evidence="5">
    <location>
        <begin position="31"/>
        <end position="52"/>
    </location>
</feature>
<dbReference type="InterPro" id="IPR001841">
    <property type="entry name" value="Znf_RING"/>
</dbReference>
<dbReference type="EMBL" id="JABFUD020000021">
    <property type="protein sequence ID" value="KAI5063717.1"/>
    <property type="molecule type" value="Genomic_DNA"/>
</dbReference>
<dbReference type="InterPro" id="IPR013083">
    <property type="entry name" value="Znf_RING/FYVE/PHD"/>
</dbReference>
<evidence type="ECO:0000313" key="7">
    <source>
        <dbReference type="EMBL" id="KAI5063717.1"/>
    </source>
</evidence>
<dbReference type="Proteomes" id="UP000886520">
    <property type="component" value="Chromosome 21"/>
</dbReference>
<keyword evidence="1" id="KW-0479">Metal-binding</keyword>
<accession>A0A9D4U9W3</accession>
<comment type="caution">
    <text evidence="7">The sequence shown here is derived from an EMBL/GenBank/DDBJ whole genome shotgun (WGS) entry which is preliminary data.</text>
</comment>
<dbReference type="Gene3D" id="3.30.40.10">
    <property type="entry name" value="Zinc/RING finger domain, C3HC4 (zinc finger)"/>
    <property type="match status" value="1"/>
</dbReference>
<proteinExistence type="predicted"/>
<dbReference type="PROSITE" id="PS50089">
    <property type="entry name" value="ZF_RING_2"/>
    <property type="match status" value="1"/>
</dbReference>
<evidence type="ECO:0000259" key="6">
    <source>
        <dbReference type="PROSITE" id="PS50089"/>
    </source>
</evidence>
<evidence type="ECO:0000256" key="1">
    <source>
        <dbReference type="ARBA" id="ARBA00022723"/>
    </source>
</evidence>
<evidence type="ECO:0000313" key="8">
    <source>
        <dbReference type="Proteomes" id="UP000886520"/>
    </source>
</evidence>
<dbReference type="OrthoDB" id="8062037at2759"/>
<keyword evidence="8" id="KW-1185">Reference proteome</keyword>
<evidence type="ECO:0000256" key="5">
    <source>
        <dbReference type="SAM" id="Phobius"/>
    </source>
</evidence>
<keyword evidence="5" id="KW-0472">Membrane</keyword>
<reference evidence="7" key="1">
    <citation type="submission" date="2021-01" db="EMBL/GenBank/DDBJ databases">
        <title>Adiantum capillus-veneris genome.</title>
        <authorList>
            <person name="Fang Y."/>
            <person name="Liao Q."/>
        </authorList>
    </citation>
    <scope>NUCLEOTIDE SEQUENCE</scope>
    <source>
        <strain evidence="7">H3</strain>
        <tissue evidence="7">Leaf</tissue>
    </source>
</reference>
<feature type="domain" description="RING-type" evidence="6">
    <location>
        <begin position="99"/>
        <end position="141"/>
    </location>
</feature>
<dbReference type="PANTHER" id="PTHR45798:SF97">
    <property type="entry name" value="ALCOHOL-SENSITIVE RING FINGER PROTEIN 1"/>
    <property type="match status" value="1"/>
</dbReference>
<dbReference type="Pfam" id="PF13639">
    <property type="entry name" value="zf-RING_2"/>
    <property type="match status" value="1"/>
</dbReference>
<gene>
    <name evidence="7" type="ORF">GOP47_0022264</name>
</gene>
<keyword evidence="5" id="KW-0812">Transmembrane</keyword>
<dbReference type="SUPFAM" id="SSF57850">
    <property type="entry name" value="RING/U-box"/>
    <property type="match status" value="1"/>
</dbReference>
<dbReference type="SMART" id="SM00184">
    <property type="entry name" value="RING"/>
    <property type="match status" value="1"/>
</dbReference>
<dbReference type="CDD" id="cd16461">
    <property type="entry name" value="RING-H2_EL5-like"/>
    <property type="match status" value="1"/>
</dbReference>
<dbReference type="PANTHER" id="PTHR45798">
    <property type="entry name" value="RING-H2 FINGER PROTEIN ATL61-RELATED-RELATED"/>
    <property type="match status" value="1"/>
</dbReference>
<evidence type="ECO:0000256" key="2">
    <source>
        <dbReference type="ARBA" id="ARBA00022771"/>
    </source>
</evidence>
<dbReference type="InterPro" id="IPR052788">
    <property type="entry name" value="RING-type_E3_ligase_ATL"/>
</dbReference>
<organism evidence="7 8">
    <name type="scientific">Adiantum capillus-veneris</name>
    <name type="common">Maidenhair fern</name>
    <dbReference type="NCBI Taxonomy" id="13818"/>
    <lineage>
        <taxon>Eukaryota</taxon>
        <taxon>Viridiplantae</taxon>
        <taxon>Streptophyta</taxon>
        <taxon>Embryophyta</taxon>
        <taxon>Tracheophyta</taxon>
        <taxon>Polypodiopsida</taxon>
        <taxon>Polypodiidae</taxon>
        <taxon>Polypodiales</taxon>
        <taxon>Pteridineae</taxon>
        <taxon>Pteridaceae</taxon>
        <taxon>Vittarioideae</taxon>
        <taxon>Adiantum</taxon>
    </lineage>
</organism>
<dbReference type="GO" id="GO:0008270">
    <property type="term" value="F:zinc ion binding"/>
    <property type="evidence" value="ECO:0007669"/>
    <property type="project" value="UniProtKB-KW"/>
</dbReference>
<evidence type="ECO:0000256" key="3">
    <source>
        <dbReference type="ARBA" id="ARBA00022833"/>
    </source>
</evidence>
<dbReference type="AlphaFoldDB" id="A0A9D4U9W3"/>
<evidence type="ECO:0000256" key="4">
    <source>
        <dbReference type="PROSITE-ProRule" id="PRU00175"/>
    </source>
</evidence>